<reference evidence="1 2" key="1">
    <citation type="journal article" date="2019" name="Nat. Ecol. Evol.">
        <title>Megaphylogeny resolves global patterns of mushroom evolution.</title>
        <authorList>
            <person name="Varga T."/>
            <person name="Krizsan K."/>
            <person name="Foldi C."/>
            <person name="Dima B."/>
            <person name="Sanchez-Garcia M."/>
            <person name="Sanchez-Ramirez S."/>
            <person name="Szollosi G.J."/>
            <person name="Szarkandi J.G."/>
            <person name="Papp V."/>
            <person name="Albert L."/>
            <person name="Andreopoulos W."/>
            <person name="Angelini C."/>
            <person name="Antonin V."/>
            <person name="Barry K.W."/>
            <person name="Bougher N.L."/>
            <person name="Buchanan P."/>
            <person name="Buyck B."/>
            <person name="Bense V."/>
            <person name="Catcheside P."/>
            <person name="Chovatia M."/>
            <person name="Cooper J."/>
            <person name="Damon W."/>
            <person name="Desjardin D."/>
            <person name="Finy P."/>
            <person name="Geml J."/>
            <person name="Haridas S."/>
            <person name="Hughes K."/>
            <person name="Justo A."/>
            <person name="Karasinski D."/>
            <person name="Kautmanova I."/>
            <person name="Kiss B."/>
            <person name="Kocsube S."/>
            <person name="Kotiranta H."/>
            <person name="LaButti K.M."/>
            <person name="Lechner B.E."/>
            <person name="Liimatainen K."/>
            <person name="Lipzen A."/>
            <person name="Lukacs Z."/>
            <person name="Mihaltcheva S."/>
            <person name="Morgado L.N."/>
            <person name="Niskanen T."/>
            <person name="Noordeloos M.E."/>
            <person name="Ohm R.A."/>
            <person name="Ortiz-Santana B."/>
            <person name="Ovrebo C."/>
            <person name="Racz N."/>
            <person name="Riley R."/>
            <person name="Savchenko A."/>
            <person name="Shiryaev A."/>
            <person name="Soop K."/>
            <person name="Spirin V."/>
            <person name="Szebenyi C."/>
            <person name="Tomsovsky M."/>
            <person name="Tulloss R.E."/>
            <person name="Uehling J."/>
            <person name="Grigoriev I.V."/>
            <person name="Vagvolgyi C."/>
            <person name="Papp T."/>
            <person name="Martin F.M."/>
            <person name="Miettinen O."/>
            <person name="Hibbett D.S."/>
            <person name="Nagy L.G."/>
        </authorList>
    </citation>
    <scope>NUCLEOTIDE SEQUENCE [LARGE SCALE GENOMIC DNA]</scope>
    <source>
        <strain evidence="1 2">CBS 309.79</strain>
    </source>
</reference>
<sequence length="190" mass="20580">MGTNSSQNPGPAAQNPAPASAQTMTGYIKQISIPFTSALTADTLSLSDCNWGTWSSEFLKAISGYGAANMYALGQIPVPTANTVEFFFNINNVVVVASVLCSIAKSKEKYLEDKKEKNGEKMLAKEAWDWLTGRHKSLGITGVVEAFKNILSAKYSLSTKFSITTCFIKNRMADIICNGYPETNGLSKLQ</sequence>
<accession>A0A5C3Q571</accession>
<organism evidence="1 2">
    <name type="scientific">Pterulicium gracile</name>
    <dbReference type="NCBI Taxonomy" id="1884261"/>
    <lineage>
        <taxon>Eukaryota</taxon>
        <taxon>Fungi</taxon>
        <taxon>Dikarya</taxon>
        <taxon>Basidiomycota</taxon>
        <taxon>Agaricomycotina</taxon>
        <taxon>Agaricomycetes</taxon>
        <taxon>Agaricomycetidae</taxon>
        <taxon>Agaricales</taxon>
        <taxon>Pleurotineae</taxon>
        <taxon>Pterulaceae</taxon>
        <taxon>Pterulicium</taxon>
    </lineage>
</organism>
<evidence type="ECO:0000313" key="1">
    <source>
        <dbReference type="EMBL" id="TFK95358.1"/>
    </source>
</evidence>
<dbReference type="EMBL" id="ML178890">
    <property type="protein sequence ID" value="TFK95358.1"/>
    <property type="molecule type" value="Genomic_DNA"/>
</dbReference>
<dbReference type="Proteomes" id="UP000305067">
    <property type="component" value="Unassembled WGS sequence"/>
</dbReference>
<keyword evidence="2" id="KW-1185">Reference proteome</keyword>
<dbReference type="AlphaFoldDB" id="A0A5C3Q571"/>
<proteinExistence type="predicted"/>
<gene>
    <name evidence="1" type="ORF">BDV98DRAFT_598676</name>
</gene>
<name>A0A5C3Q571_9AGAR</name>
<protein>
    <submittedName>
        <fullName evidence="1">Uncharacterized protein</fullName>
    </submittedName>
</protein>
<evidence type="ECO:0000313" key="2">
    <source>
        <dbReference type="Proteomes" id="UP000305067"/>
    </source>
</evidence>